<name>A0A067R317_ZOONE</name>
<keyword evidence="1" id="KW-0732">Signal</keyword>
<evidence type="ECO:0000313" key="2">
    <source>
        <dbReference type="EMBL" id="KDR17289.1"/>
    </source>
</evidence>
<dbReference type="OrthoDB" id="8192874at2759"/>
<reference evidence="2 3" key="1">
    <citation type="journal article" date="2014" name="Nat. Commun.">
        <title>Molecular traces of alternative social organization in a termite genome.</title>
        <authorList>
            <person name="Terrapon N."/>
            <person name="Li C."/>
            <person name="Robertson H.M."/>
            <person name="Ji L."/>
            <person name="Meng X."/>
            <person name="Booth W."/>
            <person name="Chen Z."/>
            <person name="Childers C.P."/>
            <person name="Glastad K.M."/>
            <person name="Gokhale K."/>
            <person name="Gowin J."/>
            <person name="Gronenberg W."/>
            <person name="Hermansen R.A."/>
            <person name="Hu H."/>
            <person name="Hunt B.G."/>
            <person name="Huylmans A.K."/>
            <person name="Khalil S.M."/>
            <person name="Mitchell R.D."/>
            <person name="Munoz-Torres M.C."/>
            <person name="Mustard J.A."/>
            <person name="Pan H."/>
            <person name="Reese J.T."/>
            <person name="Scharf M.E."/>
            <person name="Sun F."/>
            <person name="Vogel H."/>
            <person name="Xiao J."/>
            <person name="Yang W."/>
            <person name="Yang Z."/>
            <person name="Yang Z."/>
            <person name="Zhou J."/>
            <person name="Zhu J."/>
            <person name="Brent C.S."/>
            <person name="Elsik C.G."/>
            <person name="Goodisman M.A."/>
            <person name="Liberles D.A."/>
            <person name="Roe R.M."/>
            <person name="Vargo E.L."/>
            <person name="Vilcinskas A."/>
            <person name="Wang J."/>
            <person name="Bornberg-Bauer E."/>
            <person name="Korb J."/>
            <person name="Zhang G."/>
            <person name="Liebig J."/>
        </authorList>
    </citation>
    <scope>NUCLEOTIDE SEQUENCE [LARGE SCALE GENOMIC DNA]</scope>
    <source>
        <tissue evidence="2">Whole organism</tissue>
    </source>
</reference>
<protein>
    <recommendedName>
        <fullName evidence="4">Protein TsetseEP domain-containing protein</fullName>
    </recommendedName>
</protein>
<evidence type="ECO:0000256" key="1">
    <source>
        <dbReference type="SAM" id="SignalP"/>
    </source>
</evidence>
<dbReference type="InParanoid" id="A0A067R317"/>
<gene>
    <name evidence="2" type="ORF">L798_08855</name>
</gene>
<evidence type="ECO:0008006" key="4">
    <source>
        <dbReference type="Google" id="ProtNLM"/>
    </source>
</evidence>
<organism evidence="2 3">
    <name type="scientific">Zootermopsis nevadensis</name>
    <name type="common">Dampwood termite</name>
    <dbReference type="NCBI Taxonomy" id="136037"/>
    <lineage>
        <taxon>Eukaryota</taxon>
        <taxon>Metazoa</taxon>
        <taxon>Ecdysozoa</taxon>
        <taxon>Arthropoda</taxon>
        <taxon>Hexapoda</taxon>
        <taxon>Insecta</taxon>
        <taxon>Pterygota</taxon>
        <taxon>Neoptera</taxon>
        <taxon>Polyneoptera</taxon>
        <taxon>Dictyoptera</taxon>
        <taxon>Blattodea</taxon>
        <taxon>Blattoidea</taxon>
        <taxon>Termitoidae</taxon>
        <taxon>Termopsidae</taxon>
        <taxon>Zootermopsis</taxon>
    </lineage>
</organism>
<dbReference type="EMBL" id="KK852747">
    <property type="protein sequence ID" value="KDR17289.1"/>
    <property type="molecule type" value="Genomic_DNA"/>
</dbReference>
<keyword evidence="3" id="KW-1185">Reference proteome</keyword>
<dbReference type="Proteomes" id="UP000027135">
    <property type="component" value="Unassembled WGS sequence"/>
</dbReference>
<accession>A0A067R317</accession>
<feature type="chain" id="PRO_5001644644" description="Protein TsetseEP domain-containing protein" evidence="1">
    <location>
        <begin position="24"/>
        <end position="265"/>
    </location>
</feature>
<evidence type="ECO:0000313" key="3">
    <source>
        <dbReference type="Proteomes" id="UP000027135"/>
    </source>
</evidence>
<feature type="signal peptide" evidence="1">
    <location>
        <begin position="1"/>
        <end position="23"/>
    </location>
</feature>
<dbReference type="AlphaFoldDB" id="A0A067R317"/>
<proteinExistence type="predicted"/>
<sequence>MATKFVCVVLMALCVLHTQNVSAHDRRDIGFPQINFLDPIGSIANFKDFIVNVTSGVIEAGKNAILTVENSKNALESLAGSVVESAKAEIGSLLNATITKIETAVRNSPIGPAVHVAECGGQGIKTAIADAAATVDGVVGCVVSQVNAIISPAVDLIAQSARGITLGSETFNNLTSTCFPNGFSTLDVLSIVPDLLCATAKFGDTISALINIVSNIQSDIQNFETSVNNTRNAVVRCPRVTEADLVIKFGNTITNFANCALGNNA</sequence>